<keyword evidence="1" id="KW-1133">Transmembrane helix</keyword>
<proteinExistence type="predicted"/>
<keyword evidence="1" id="KW-0472">Membrane</keyword>
<feature type="transmembrane region" description="Helical" evidence="1">
    <location>
        <begin position="12"/>
        <end position="29"/>
    </location>
</feature>
<name>A0A2R7Y7Z1_9CREN</name>
<evidence type="ECO:0000256" key="1">
    <source>
        <dbReference type="SAM" id="Phobius"/>
    </source>
</evidence>
<dbReference type="AlphaFoldDB" id="A0A2R7Y7Z1"/>
<comment type="caution">
    <text evidence="2">The sequence shown here is derived from an EMBL/GenBank/DDBJ whole genome shotgun (WGS) entry which is preliminary data.</text>
</comment>
<sequence>MKEVRTSVGRLLIMLVVLYIVLATPWYIPKVVEPLVLGIPLWAFVTVIVIFSLGYALVYPTLLKIEKEYEKVMRGG</sequence>
<accession>A0A2R7Y7Z1</accession>
<keyword evidence="1" id="KW-0812">Transmembrane</keyword>
<gene>
    <name evidence="2" type="ORF">B7O98_03175</name>
</gene>
<evidence type="ECO:0000313" key="3">
    <source>
        <dbReference type="Proteomes" id="UP000244093"/>
    </source>
</evidence>
<evidence type="ECO:0000313" key="2">
    <source>
        <dbReference type="EMBL" id="PUA33439.1"/>
    </source>
</evidence>
<reference evidence="2 3" key="1">
    <citation type="journal article" date="2018" name="Syst. Appl. Microbiol.">
        <title>A new symbiotic nanoarchaeote (Candidatus Nanoclepta minutus) and its host (Zestosphaera tikiterensis gen. nov., sp. nov.) from a New Zealand hot spring.</title>
        <authorList>
            <person name="St John E."/>
            <person name="Liu Y."/>
            <person name="Podar M."/>
            <person name="Stott M.B."/>
            <person name="Meneghin J."/>
            <person name="Chen Z."/>
            <person name="Lagutin K."/>
            <person name="Mitchell K."/>
            <person name="Reysenbach A.L."/>
        </authorList>
    </citation>
    <scope>NUCLEOTIDE SEQUENCE [LARGE SCALE GENOMIC DNA]</scope>
    <source>
        <strain evidence="2">NZ3</strain>
    </source>
</reference>
<dbReference type="EMBL" id="NBVN01000002">
    <property type="protein sequence ID" value="PUA33439.1"/>
    <property type="molecule type" value="Genomic_DNA"/>
</dbReference>
<organism evidence="2 3">
    <name type="scientific">Zestosphaera tikiterensis</name>
    <dbReference type="NCBI Taxonomy" id="1973259"/>
    <lineage>
        <taxon>Archaea</taxon>
        <taxon>Thermoproteota</taxon>
        <taxon>Thermoprotei</taxon>
        <taxon>Desulfurococcales</taxon>
        <taxon>Desulfurococcaceae</taxon>
        <taxon>Zestosphaera</taxon>
    </lineage>
</organism>
<dbReference type="Proteomes" id="UP000244093">
    <property type="component" value="Unassembled WGS sequence"/>
</dbReference>
<feature type="transmembrane region" description="Helical" evidence="1">
    <location>
        <begin position="41"/>
        <end position="63"/>
    </location>
</feature>
<protein>
    <submittedName>
        <fullName evidence="2">Uncharacterized protein</fullName>
    </submittedName>
</protein>